<evidence type="ECO:0000313" key="9">
    <source>
        <dbReference type="Proteomes" id="UP001595593"/>
    </source>
</evidence>
<reference evidence="9" key="1">
    <citation type="journal article" date="2019" name="Int. J. Syst. Evol. Microbiol.">
        <title>The Global Catalogue of Microorganisms (GCM) 10K type strain sequencing project: providing services to taxonomists for standard genome sequencing and annotation.</title>
        <authorList>
            <consortium name="The Broad Institute Genomics Platform"/>
            <consortium name="The Broad Institute Genome Sequencing Center for Infectious Disease"/>
            <person name="Wu L."/>
            <person name="Ma J."/>
        </authorList>
    </citation>
    <scope>NUCLEOTIDE SEQUENCE [LARGE SCALE GENOMIC DNA]</scope>
    <source>
        <strain evidence="9">KCTC 52094</strain>
    </source>
</reference>
<sequence length="531" mass="57395">MQDVSDYLIIGAGSAGCVLAARLSENPAHRVLLLEAGPPDRDPWIHLPAGYARLFASGRYDWGYATEPEPELNERRVNWPRGRVLGGSGSINGLVFLRGSPHDFDRWAQSGATGWSYDDVLPFFRRMEQWLGGVGTSRGREGPLPVSQVTRLSKGAEAFIAACEGMGYRRNSDMNDGDIAGVMPIQMNVRKGRRISTARAYLHPALKRPNLQLRTGFTAQRILLDGTRVTGVQARDDRGALHNLHARQVVLCAGALASPQLLMLSGLGDGEHLRSLGIDVALHCPQIGLNLQDHLIARLAFRTRRAGTVNEVMRSRWSLARAVGGYALRRSGPLAVGATEATLFAAVTPGAEEAEVQFQFINFALGSAGYVLTPEPGMMLNFGQCRPESRGSVRLRSGNSDDKPLIRANYLDSAADQRIMIDAMRLGRRIARAEPLAGLIEADLAPSAETPDDAAMLDYIRAAGTTVYHPCGTCRMGSDAAAVLDPQLRLRGIQGLRVADASVMPLIPSSNIQAAVIMVAEHAAELLRRGS</sequence>
<protein>
    <submittedName>
        <fullName evidence="8">GMC family oxidoreductase</fullName>
    </submittedName>
</protein>
<dbReference type="SUPFAM" id="SSF51905">
    <property type="entry name" value="FAD/NAD(P)-binding domain"/>
    <property type="match status" value="1"/>
</dbReference>
<dbReference type="InterPro" id="IPR012132">
    <property type="entry name" value="GMC_OxRdtase"/>
</dbReference>
<evidence type="ECO:0000256" key="5">
    <source>
        <dbReference type="RuleBase" id="RU003968"/>
    </source>
</evidence>
<evidence type="ECO:0000259" key="7">
    <source>
        <dbReference type="PROSITE" id="PS00624"/>
    </source>
</evidence>
<evidence type="ECO:0000256" key="4">
    <source>
        <dbReference type="ARBA" id="ARBA00022827"/>
    </source>
</evidence>
<keyword evidence="9" id="KW-1185">Reference proteome</keyword>
<dbReference type="InterPro" id="IPR000172">
    <property type="entry name" value="GMC_OxRdtase_N"/>
</dbReference>
<feature type="domain" description="Glucose-methanol-choline oxidoreductase N-terminal" evidence="6">
    <location>
        <begin position="82"/>
        <end position="105"/>
    </location>
</feature>
<dbReference type="PROSITE" id="PS00623">
    <property type="entry name" value="GMC_OXRED_1"/>
    <property type="match status" value="1"/>
</dbReference>
<comment type="cofactor">
    <cofactor evidence="1">
        <name>FAD</name>
        <dbReference type="ChEBI" id="CHEBI:57692"/>
    </cofactor>
</comment>
<dbReference type="PIRSF" id="PIRSF000137">
    <property type="entry name" value="Alcohol_oxidase"/>
    <property type="match status" value="1"/>
</dbReference>
<dbReference type="InterPro" id="IPR007867">
    <property type="entry name" value="GMC_OxRtase_C"/>
</dbReference>
<evidence type="ECO:0000256" key="3">
    <source>
        <dbReference type="ARBA" id="ARBA00022630"/>
    </source>
</evidence>
<dbReference type="PANTHER" id="PTHR11552">
    <property type="entry name" value="GLUCOSE-METHANOL-CHOLINE GMC OXIDOREDUCTASE"/>
    <property type="match status" value="1"/>
</dbReference>
<dbReference type="Gene3D" id="3.50.50.60">
    <property type="entry name" value="FAD/NAD(P)-binding domain"/>
    <property type="match status" value="1"/>
</dbReference>
<comment type="similarity">
    <text evidence="2 5">Belongs to the GMC oxidoreductase family.</text>
</comment>
<comment type="caution">
    <text evidence="8">The sequence shown here is derived from an EMBL/GenBank/DDBJ whole genome shotgun (WGS) entry which is preliminary data.</text>
</comment>
<dbReference type="SUPFAM" id="SSF54373">
    <property type="entry name" value="FAD-linked reductases, C-terminal domain"/>
    <property type="match status" value="1"/>
</dbReference>
<evidence type="ECO:0000259" key="6">
    <source>
        <dbReference type="PROSITE" id="PS00623"/>
    </source>
</evidence>
<keyword evidence="4 5" id="KW-0274">FAD</keyword>
<dbReference type="Pfam" id="PF05199">
    <property type="entry name" value="GMC_oxred_C"/>
    <property type="match status" value="1"/>
</dbReference>
<dbReference type="Proteomes" id="UP001595593">
    <property type="component" value="Unassembled WGS sequence"/>
</dbReference>
<dbReference type="PANTHER" id="PTHR11552:SF147">
    <property type="entry name" value="CHOLINE DEHYDROGENASE, MITOCHONDRIAL"/>
    <property type="match status" value="1"/>
</dbReference>
<organism evidence="8 9">
    <name type="scientific">Teichococcus globiformis</name>
    <dbReference type="NCBI Taxonomy" id="2307229"/>
    <lineage>
        <taxon>Bacteria</taxon>
        <taxon>Pseudomonadati</taxon>
        <taxon>Pseudomonadota</taxon>
        <taxon>Alphaproteobacteria</taxon>
        <taxon>Acetobacterales</taxon>
        <taxon>Roseomonadaceae</taxon>
        <taxon>Roseomonas</taxon>
    </lineage>
</organism>
<dbReference type="InterPro" id="IPR036188">
    <property type="entry name" value="FAD/NAD-bd_sf"/>
</dbReference>
<dbReference type="Gene3D" id="3.30.560.10">
    <property type="entry name" value="Glucose Oxidase, domain 3"/>
    <property type="match status" value="1"/>
</dbReference>
<proteinExistence type="inferred from homology"/>
<dbReference type="RefSeq" id="WP_379599686.1">
    <property type="nucleotide sequence ID" value="NZ_JBHRTN010000029.1"/>
</dbReference>
<name>A0ABV7G7P9_9PROT</name>
<evidence type="ECO:0000256" key="1">
    <source>
        <dbReference type="ARBA" id="ARBA00001974"/>
    </source>
</evidence>
<dbReference type="Pfam" id="PF00732">
    <property type="entry name" value="GMC_oxred_N"/>
    <property type="match status" value="1"/>
</dbReference>
<dbReference type="EMBL" id="JBHRTN010000029">
    <property type="protein sequence ID" value="MFC3127568.1"/>
    <property type="molecule type" value="Genomic_DNA"/>
</dbReference>
<feature type="domain" description="Glucose-methanol-choline oxidoreductase N-terminal" evidence="7">
    <location>
        <begin position="254"/>
        <end position="268"/>
    </location>
</feature>
<keyword evidence="3 5" id="KW-0285">Flavoprotein</keyword>
<evidence type="ECO:0000313" key="8">
    <source>
        <dbReference type="EMBL" id="MFC3127568.1"/>
    </source>
</evidence>
<gene>
    <name evidence="8" type="ORF">ACFOD4_21095</name>
</gene>
<accession>A0ABV7G7P9</accession>
<evidence type="ECO:0000256" key="2">
    <source>
        <dbReference type="ARBA" id="ARBA00010790"/>
    </source>
</evidence>
<dbReference type="PROSITE" id="PS00624">
    <property type="entry name" value="GMC_OXRED_2"/>
    <property type="match status" value="1"/>
</dbReference>